<evidence type="ECO:0000259" key="1">
    <source>
        <dbReference type="Pfam" id="PF13456"/>
    </source>
</evidence>
<dbReference type="SUPFAM" id="SSF53098">
    <property type="entry name" value="Ribonuclease H-like"/>
    <property type="match status" value="1"/>
</dbReference>
<dbReference type="InterPro" id="IPR036397">
    <property type="entry name" value="RNaseH_sf"/>
</dbReference>
<dbReference type="InterPro" id="IPR012337">
    <property type="entry name" value="RNaseH-like_sf"/>
</dbReference>
<gene>
    <name evidence="2" type="ORF">ACH5RR_026083</name>
</gene>
<dbReference type="AlphaFoldDB" id="A0ABD2Z1I1"/>
<dbReference type="PANTHER" id="PTHR47723">
    <property type="entry name" value="OS05G0353850 PROTEIN"/>
    <property type="match status" value="1"/>
</dbReference>
<dbReference type="PANTHER" id="PTHR47723:SF19">
    <property type="entry name" value="POLYNUCLEOTIDYL TRANSFERASE, RIBONUCLEASE H-LIKE SUPERFAMILY PROTEIN"/>
    <property type="match status" value="1"/>
</dbReference>
<name>A0ABD2Z1I1_9GENT</name>
<sequence>MVECGCRGDANPVHNLEGLAVADWLANGHQSDKNFRSCEGRTVVEKGLLECITWGSKVVSRNNFALASVMVDAYFRRLGWPIDFGDSGSDLLVFMAGQERICLSQLGATSSLYITQILYFLETLSLGSPFVTRLDSQLHGIPMRTISISAHCPIVVQWHKPQHVMKMNVDGFHRSNSNLAGIGGVICSKFGKVVHGFYKSVNSQNNFIAEVMVLLEGLKICAARNWKLEAIETDSLQLQRAITNPWQSPWIMDSMIKQIKILVHQGARSITHSHISRG</sequence>
<dbReference type="Pfam" id="PF13456">
    <property type="entry name" value="RVT_3"/>
    <property type="match status" value="1"/>
</dbReference>
<dbReference type="EMBL" id="JBJUIK010000011">
    <property type="protein sequence ID" value="KAL3513366.1"/>
    <property type="molecule type" value="Genomic_DNA"/>
</dbReference>
<proteinExistence type="predicted"/>
<dbReference type="InterPro" id="IPR044730">
    <property type="entry name" value="RNase_H-like_dom_plant"/>
</dbReference>
<protein>
    <recommendedName>
        <fullName evidence="1">RNase H type-1 domain-containing protein</fullName>
    </recommendedName>
</protein>
<dbReference type="Proteomes" id="UP001630127">
    <property type="component" value="Unassembled WGS sequence"/>
</dbReference>
<organism evidence="2 3">
    <name type="scientific">Cinchona calisaya</name>
    <dbReference type="NCBI Taxonomy" id="153742"/>
    <lineage>
        <taxon>Eukaryota</taxon>
        <taxon>Viridiplantae</taxon>
        <taxon>Streptophyta</taxon>
        <taxon>Embryophyta</taxon>
        <taxon>Tracheophyta</taxon>
        <taxon>Spermatophyta</taxon>
        <taxon>Magnoliopsida</taxon>
        <taxon>eudicotyledons</taxon>
        <taxon>Gunneridae</taxon>
        <taxon>Pentapetalae</taxon>
        <taxon>asterids</taxon>
        <taxon>lamiids</taxon>
        <taxon>Gentianales</taxon>
        <taxon>Rubiaceae</taxon>
        <taxon>Cinchonoideae</taxon>
        <taxon>Cinchoneae</taxon>
        <taxon>Cinchona</taxon>
    </lineage>
</organism>
<reference evidence="2 3" key="1">
    <citation type="submission" date="2024-11" db="EMBL/GenBank/DDBJ databases">
        <title>A near-complete genome assembly of Cinchona calisaya.</title>
        <authorList>
            <person name="Lian D.C."/>
            <person name="Zhao X.W."/>
            <person name="Wei L."/>
        </authorList>
    </citation>
    <scope>NUCLEOTIDE SEQUENCE [LARGE SCALE GENOMIC DNA]</scope>
    <source>
        <tissue evidence="2">Nenye</tissue>
    </source>
</reference>
<evidence type="ECO:0000313" key="2">
    <source>
        <dbReference type="EMBL" id="KAL3513366.1"/>
    </source>
</evidence>
<keyword evidence="3" id="KW-1185">Reference proteome</keyword>
<accession>A0ABD2Z1I1</accession>
<dbReference type="CDD" id="cd06222">
    <property type="entry name" value="RNase_H_like"/>
    <property type="match status" value="1"/>
</dbReference>
<dbReference type="InterPro" id="IPR002156">
    <property type="entry name" value="RNaseH_domain"/>
</dbReference>
<evidence type="ECO:0000313" key="3">
    <source>
        <dbReference type="Proteomes" id="UP001630127"/>
    </source>
</evidence>
<dbReference type="InterPro" id="IPR053151">
    <property type="entry name" value="RNase_H-like"/>
</dbReference>
<feature type="domain" description="RNase H type-1" evidence="1">
    <location>
        <begin position="168"/>
        <end position="277"/>
    </location>
</feature>
<dbReference type="Gene3D" id="3.30.420.10">
    <property type="entry name" value="Ribonuclease H-like superfamily/Ribonuclease H"/>
    <property type="match status" value="1"/>
</dbReference>
<comment type="caution">
    <text evidence="2">The sequence shown here is derived from an EMBL/GenBank/DDBJ whole genome shotgun (WGS) entry which is preliminary data.</text>
</comment>